<reference evidence="2 3" key="1">
    <citation type="journal article" date="2023" name="G3 (Bethesda)">
        <title>A chromosome-length genome assembly and annotation of blackberry (Rubus argutus, cv. 'Hillquist').</title>
        <authorList>
            <person name="Bruna T."/>
            <person name="Aryal R."/>
            <person name="Dudchenko O."/>
            <person name="Sargent D.J."/>
            <person name="Mead D."/>
            <person name="Buti M."/>
            <person name="Cavallini A."/>
            <person name="Hytonen T."/>
            <person name="Andres J."/>
            <person name="Pham M."/>
            <person name="Weisz D."/>
            <person name="Mascagni F."/>
            <person name="Usai G."/>
            <person name="Natali L."/>
            <person name="Bassil N."/>
            <person name="Fernandez G.E."/>
            <person name="Lomsadze A."/>
            <person name="Armour M."/>
            <person name="Olukolu B."/>
            <person name="Poorten T."/>
            <person name="Britton C."/>
            <person name="Davik J."/>
            <person name="Ashrafi H."/>
            <person name="Aiden E.L."/>
            <person name="Borodovsky M."/>
            <person name="Worthington M."/>
        </authorList>
    </citation>
    <scope>NUCLEOTIDE SEQUENCE [LARGE SCALE GENOMIC DNA]</scope>
    <source>
        <strain evidence="2">PI 553951</strain>
    </source>
</reference>
<sequence length="194" mass="22214">MDGEVKSLARKLVETLEKPLLASNVERPLKQSEVWLITWFPVLLDFVSKAEKKSTTKMFKPLFGDLNSTLESLKPFVEKRMVLDLAKEEVENFKAQMEKGFELVNNELLLGRVDRSYNKKYVKMNQLLELNHSLQRQLSILRKKTASDLSKELESSRNIVALVSKLEKRTTVVVPKEQARNAINAISVLTQNLA</sequence>
<organism evidence="2 3">
    <name type="scientific">Rubus argutus</name>
    <name type="common">Southern blackberry</name>
    <dbReference type="NCBI Taxonomy" id="59490"/>
    <lineage>
        <taxon>Eukaryota</taxon>
        <taxon>Viridiplantae</taxon>
        <taxon>Streptophyta</taxon>
        <taxon>Embryophyta</taxon>
        <taxon>Tracheophyta</taxon>
        <taxon>Spermatophyta</taxon>
        <taxon>Magnoliopsida</taxon>
        <taxon>eudicotyledons</taxon>
        <taxon>Gunneridae</taxon>
        <taxon>Pentapetalae</taxon>
        <taxon>rosids</taxon>
        <taxon>fabids</taxon>
        <taxon>Rosales</taxon>
        <taxon>Rosaceae</taxon>
        <taxon>Rosoideae</taxon>
        <taxon>Rosoideae incertae sedis</taxon>
        <taxon>Rubus</taxon>
    </lineage>
</organism>
<dbReference type="AlphaFoldDB" id="A0AAW1Y9J2"/>
<dbReference type="Pfam" id="PF05659">
    <property type="entry name" value="RPW8"/>
    <property type="match status" value="1"/>
</dbReference>
<dbReference type="EMBL" id="JBEDUW010000002">
    <property type="protein sequence ID" value="KAK9945826.1"/>
    <property type="molecule type" value="Genomic_DNA"/>
</dbReference>
<evidence type="ECO:0000313" key="2">
    <source>
        <dbReference type="EMBL" id="KAK9945826.1"/>
    </source>
</evidence>
<accession>A0AAW1Y9J2</accession>
<evidence type="ECO:0000259" key="1">
    <source>
        <dbReference type="Pfam" id="PF05659"/>
    </source>
</evidence>
<comment type="caution">
    <text evidence="2">The sequence shown here is derived from an EMBL/GenBank/DDBJ whole genome shotgun (WGS) entry which is preliminary data.</text>
</comment>
<dbReference type="Proteomes" id="UP001457282">
    <property type="component" value="Unassembled WGS sequence"/>
</dbReference>
<keyword evidence="3" id="KW-1185">Reference proteome</keyword>
<feature type="domain" description="RPW8" evidence="1">
    <location>
        <begin position="40"/>
        <end position="138"/>
    </location>
</feature>
<proteinExistence type="predicted"/>
<name>A0AAW1Y9J2_RUBAR</name>
<evidence type="ECO:0000313" key="3">
    <source>
        <dbReference type="Proteomes" id="UP001457282"/>
    </source>
</evidence>
<gene>
    <name evidence="2" type="ORF">M0R45_011322</name>
</gene>
<dbReference type="InterPro" id="IPR008808">
    <property type="entry name" value="Powdery_mildew-R_dom"/>
</dbReference>
<protein>
    <recommendedName>
        <fullName evidence="1">RPW8 domain-containing protein</fullName>
    </recommendedName>
</protein>